<keyword evidence="10" id="KW-1185">Reference proteome</keyword>
<dbReference type="SUPFAM" id="SSF103473">
    <property type="entry name" value="MFS general substrate transporter"/>
    <property type="match status" value="1"/>
</dbReference>
<comment type="subcellular location">
    <subcellularLocation>
        <location evidence="1">Membrane</location>
        <topology evidence="1">Multi-pass membrane protein</topology>
    </subcellularLocation>
</comment>
<feature type="compositionally biased region" description="Polar residues" evidence="6">
    <location>
        <begin position="380"/>
        <end position="394"/>
    </location>
</feature>
<feature type="transmembrane region" description="Helical" evidence="7">
    <location>
        <begin position="194"/>
        <end position="216"/>
    </location>
</feature>
<evidence type="ECO:0000313" key="9">
    <source>
        <dbReference type="EMBL" id="KAJ6233738.1"/>
    </source>
</evidence>
<evidence type="ECO:0000313" key="10">
    <source>
        <dbReference type="Proteomes" id="UP001150062"/>
    </source>
</evidence>
<feature type="transmembrane region" description="Helical" evidence="7">
    <location>
        <begin position="491"/>
        <end position="510"/>
    </location>
</feature>
<comment type="caution">
    <text evidence="9">The sequence shown here is derived from an EMBL/GenBank/DDBJ whole genome shotgun (WGS) entry which is preliminary data.</text>
</comment>
<evidence type="ECO:0000256" key="2">
    <source>
        <dbReference type="ARBA" id="ARBA00022448"/>
    </source>
</evidence>
<dbReference type="InterPro" id="IPR036259">
    <property type="entry name" value="MFS_trans_sf"/>
</dbReference>
<dbReference type="InterPro" id="IPR020846">
    <property type="entry name" value="MFS_dom"/>
</dbReference>
<feature type="transmembrane region" description="Helical" evidence="7">
    <location>
        <begin position="157"/>
        <end position="174"/>
    </location>
</feature>
<feature type="transmembrane region" description="Helical" evidence="7">
    <location>
        <begin position="97"/>
        <end position="116"/>
    </location>
</feature>
<dbReference type="PANTHER" id="PTHR23504:SF15">
    <property type="entry name" value="MAJOR FACILITATOR SUPERFAMILY (MFS) PROFILE DOMAIN-CONTAINING PROTEIN"/>
    <property type="match status" value="1"/>
</dbReference>
<dbReference type="PANTHER" id="PTHR23504">
    <property type="entry name" value="MAJOR FACILITATOR SUPERFAMILY DOMAIN-CONTAINING PROTEIN 10"/>
    <property type="match status" value="1"/>
</dbReference>
<feature type="region of interest" description="Disordered" evidence="6">
    <location>
        <begin position="371"/>
        <end position="394"/>
    </location>
</feature>
<feature type="compositionally biased region" description="Low complexity" evidence="6">
    <location>
        <begin position="333"/>
        <end position="348"/>
    </location>
</feature>
<feature type="transmembrane region" description="Helical" evidence="7">
    <location>
        <begin position="631"/>
        <end position="650"/>
    </location>
</feature>
<dbReference type="InterPro" id="IPR001958">
    <property type="entry name" value="Tet-R_TetA/multi-R_MdtG-like"/>
</dbReference>
<dbReference type="Pfam" id="PF07690">
    <property type="entry name" value="MFS_1"/>
    <property type="match status" value="2"/>
</dbReference>
<evidence type="ECO:0000259" key="8">
    <source>
        <dbReference type="PROSITE" id="PS50850"/>
    </source>
</evidence>
<feature type="compositionally biased region" description="Basic and acidic residues" evidence="6">
    <location>
        <begin position="253"/>
        <end position="267"/>
    </location>
</feature>
<dbReference type="InterPro" id="IPR011701">
    <property type="entry name" value="MFS"/>
</dbReference>
<dbReference type="Proteomes" id="UP001150062">
    <property type="component" value="Unassembled WGS sequence"/>
</dbReference>
<organism evidence="9 10">
    <name type="scientific">Anaeramoeba flamelloides</name>
    <dbReference type="NCBI Taxonomy" id="1746091"/>
    <lineage>
        <taxon>Eukaryota</taxon>
        <taxon>Metamonada</taxon>
        <taxon>Anaeramoebidae</taxon>
        <taxon>Anaeramoeba</taxon>
    </lineage>
</organism>
<feature type="transmembrane region" description="Helical" evidence="7">
    <location>
        <begin position="122"/>
        <end position="145"/>
    </location>
</feature>
<proteinExistence type="predicted"/>
<keyword evidence="5 7" id="KW-0472">Membrane</keyword>
<dbReference type="Gene3D" id="1.20.1250.20">
    <property type="entry name" value="MFS general substrate transporter like domains"/>
    <property type="match status" value="2"/>
</dbReference>
<evidence type="ECO:0000256" key="4">
    <source>
        <dbReference type="ARBA" id="ARBA00022989"/>
    </source>
</evidence>
<feature type="transmembrane region" description="Helical" evidence="7">
    <location>
        <begin position="21"/>
        <end position="43"/>
    </location>
</feature>
<sequence length="651" mass="73927">MAKEINLKSKNHNQKAQEEKRSIWLTVFFIYSIMITSFISGFIISPFIPDMLKNRFKLKPSEIGIGSGFITGAFELSQLISSFYLGHLSDLYGRRKILILSLVSSTVTMVMIGFAYSFWWVAFVQILSGLTNATYGLADAILGDLSHGPYLQYRSRFYGYLGATLALARALGSLTTSLTFDSTFGIHYFETNPYMFPCIVGSLISLLGTFVIVFFYKETNKFTRKDTNKNKNKHENPKIQHLDNYEIFYENNQFEKTKNGKQEKEEEKEKEEEEEEEEEEDDDDVDVDEQEGEENRNKSSLSIDSENRTKSKRKQNISDIESQPILHPNIFHNKNQNTNTNKNNSSSKNETKMFKREIIVSEILKIVGRDNSSKKHSMKHLTQNGNNQNNHKYGTNINVQSQKRTEMITNNVAIKPIKMNDTLNSETSNKLSVKESLKEGIKLIFTNSKLLKLYIIFSLNNLSNGSLFTVLVLYASLPKKQKGLGFNPKEIGYIFVVYGALCLFSQFFIVKRIINKLGILRTYVFGGCLLIILGCLFLAVFAFFSPHLKYNSSNHWLTWLLITIIFVPISIGVMTMIPILSTLISTAAGETRQGLVLGAGGSIGSIFRSIGPILGGAIFSFSTWINFPQLTFFFLVLMYLLCSISTFFMLK</sequence>
<feature type="compositionally biased region" description="Acidic residues" evidence="6">
    <location>
        <begin position="268"/>
        <end position="292"/>
    </location>
</feature>
<evidence type="ECO:0000256" key="1">
    <source>
        <dbReference type="ARBA" id="ARBA00004141"/>
    </source>
</evidence>
<feature type="transmembrane region" description="Helical" evidence="7">
    <location>
        <begin position="522"/>
        <end position="544"/>
    </location>
</feature>
<evidence type="ECO:0000256" key="3">
    <source>
        <dbReference type="ARBA" id="ARBA00022692"/>
    </source>
</evidence>
<evidence type="ECO:0000256" key="7">
    <source>
        <dbReference type="SAM" id="Phobius"/>
    </source>
</evidence>
<name>A0ABQ8XM70_9EUKA</name>
<dbReference type="PRINTS" id="PR01035">
    <property type="entry name" value="TCRTETA"/>
</dbReference>
<feature type="transmembrane region" description="Helical" evidence="7">
    <location>
        <begin position="556"/>
        <end position="583"/>
    </location>
</feature>
<evidence type="ECO:0000256" key="6">
    <source>
        <dbReference type="SAM" id="MobiDB-lite"/>
    </source>
</evidence>
<feature type="transmembrane region" description="Helical" evidence="7">
    <location>
        <begin position="453"/>
        <end position="476"/>
    </location>
</feature>
<keyword evidence="2" id="KW-0813">Transport</keyword>
<evidence type="ECO:0000256" key="5">
    <source>
        <dbReference type="ARBA" id="ARBA00023136"/>
    </source>
</evidence>
<feature type="domain" description="Major facilitator superfamily (MFS) profile" evidence="8">
    <location>
        <begin position="25"/>
        <end position="651"/>
    </location>
</feature>
<feature type="transmembrane region" description="Helical" evidence="7">
    <location>
        <begin position="63"/>
        <end position="85"/>
    </location>
</feature>
<protein>
    <submittedName>
        <fullName evidence="9">Major facilitator superfamily domain-containing protein</fullName>
    </submittedName>
</protein>
<accession>A0ABQ8XM70</accession>
<gene>
    <name evidence="9" type="ORF">M0813_30047</name>
</gene>
<dbReference type="EMBL" id="JAOAOG010000276">
    <property type="protein sequence ID" value="KAJ6233738.1"/>
    <property type="molecule type" value="Genomic_DNA"/>
</dbReference>
<keyword evidence="3 7" id="KW-0812">Transmembrane</keyword>
<reference evidence="9" key="1">
    <citation type="submission" date="2022-08" db="EMBL/GenBank/DDBJ databases">
        <title>Novel sulfate-reducing endosymbionts in the free-living metamonad Anaeramoeba.</title>
        <authorList>
            <person name="Jerlstrom-Hultqvist J."/>
            <person name="Cepicka I."/>
            <person name="Gallot-Lavallee L."/>
            <person name="Salas-Leiva D."/>
            <person name="Curtis B.A."/>
            <person name="Zahonova K."/>
            <person name="Pipaliya S."/>
            <person name="Dacks J."/>
            <person name="Roger A.J."/>
        </authorList>
    </citation>
    <scope>NUCLEOTIDE SEQUENCE</scope>
    <source>
        <strain evidence="9">Schooner1</strain>
    </source>
</reference>
<feature type="transmembrane region" description="Helical" evidence="7">
    <location>
        <begin position="595"/>
        <end position="619"/>
    </location>
</feature>
<dbReference type="PROSITE" id="PS50850">
    <property type="entry name" value="MFS"/>
    <property type="match status" value="1"/>
</dbReference>
<keyword evidence="4 7" id="KW-1133">Transmembrane helix</keyword>
<feature type="region of interest" description="Disordered" evidence="6">
    <location>
        <begin position="253"/>
        <end position="351"/>
    </location>
</feature>